<evidence type="ECO:0000313" key="3">
    <source>
        <dbReference type="Proteomes" id="UP001597343"/>
    </source>
</evidence>
<feature type="transmembrane region" description="Helical" evidence="1">
    <location>
        <begin position="231"/>
        <end position="255"/>
    </location>
</feature>
<gene>
    <name evidence="2" type="ORF">ACFSOY_16775</name>
</gene>
<feature type="transmembrane region" description="Helical" evidence="1">
    <location>
        <begin position="72"/>
        <end position="100"/>
    </location>
</feature>
<reference evidence="3" key="1">
    <citation type="journal article" date="2019" name="Int. J. Syst. Evol. Microbiol.">
        <title>The Global Catalogue of Microorganisms (GCM) 10K type strain sequencing project: providing services to taxonomists for standard genome sequencing and annotation.</title>
        <authorList>
            <consortium name="The Broad Institute Genomics Platform"/>
            <consortium name="The Broad Institute Genome Sequencing Center for Infectious Disease"/>
            <person name="Wu L."/>
            <person name="Ma J."/>
        </authorList>
    </citation>
    <scope>NUCLEOTIDE SEQUENCE [LARGE SCALE GENOMIC DNA]</scope>
    <source>
        <strain evidence="3">CGMCC 1.13574</strain>
    </source>
</reference>
<feature type="transmembrane region" description="Helical" evidence="1">
    <location>
        <begin position="182"/>
        <end position="210"/>
    </location>
</feature>
<comment type="caution">
    <text evidence="2">The sequence shown here is derived from an EMBL/GenBank/DDBJ whole genome shotgun (WGS) entry which is preliminary data.</text>
</comment>
<keyword evidence="1" id="KW-0472">Membrane</keyword>
<keyword evidence="1" id="KW-0812">Transmembrane</keyword>
<dbReference type="EMBL" id="JBHUIO010000011">
    <property type="protein sequence ID" value="MFD2171618.1"/>
    <property type="molecule type" value="Genomic_DNA"/>
</dbReference>
<dbReference type="Proteomes" id="UP001597343">
    <property type="component" value="Unassembled WGS sequence"/>
</dbReference>
<evidence type="ECO:0008006" key="4">
    <source>
        <dbReference type="Google" id="ProtNLM"/>
    </source>
</evidence>
<evidence type="ECO:0000256" key="1">
    <source>
        <dbReference type="SAM" id="Phobius"/>
    </source>
</evidence>
<accession>A0ABW5A0N2</accession>
<name>A0ABW5A0N2_9BACL</name>
<feature type="transmembrane region" description="Helical" evidence="1">
    <location>
        <begin position="33"/>
        <end position="52"/>
    </location>
</feature>
<dbReference type="RefSeq" id="WP_386048583.1">
    <property type="nucleotide sequence ID" value="NZ_JBHUIO010000011.1"/>
</dbReference>
<organism evidence="2 3">
    <name type="scientific">Tumebacillus lipolyticus</name>
    <dbReference type="NCBI Taxonomy" id="1280370"/>
    <lineage>
        <taxon>Bacteria</taxon>
        <taxon>Bacillati</taxon>
        <taxon>Bacillota</taxon>
        <taxon>Bacilli</taxon>
        <taxon>Bacillales</taxon>
        <taxon>Alicyclobacillaceae</taxon>
        <taxon>Tumebacillus</taxon>
    </lineage>
</organism>
<evidence type="ECO:0000313" key="2">
    <source>
        <dbReference type="EMBL" id="MFD2171618.1"/>
    </source>
</evidence>
<keyword evidence="3" id="KW-1185">Reference proteome</keyword>
<feature type="transmembrane region" description="Helical" evidence="1">
    <location>
        <begin position="136"/>
        <end position="162"/>
    </location>
</feature>
<protein>
    <recommendedName>
        <fullName evidence="4">Yip1 domain-containing protein</fullName>
    </recommendedName>
</protein>
<sequence length="266" mass="30304">MFKNLFMILFRPQATVDRLLEERKSGQSWGATWFLVGINLLCLAVVGIFFAIEFNELFEMANQVALEPLDLTVLYVSMGIIGVFALVGIVLTYVLARFFFEWLVVLGLRMVAANEYPTDPAERLEKRRLLALIQPYTAWIYVLASVITLPFITMFFDLSSFIDLVEQSEMGLLSDDELGADFAMIIIKLIIWSAATQLLSLGLFVYMIIVRVLAIKKIYNISGVKAFFGPFITYVILYFILFALYLFFVIVVGFVSDPFLLDPRMV</sequence>
<proteinExistence type="predicted"/>
<keyword evidence="1" id="KW-1133">Transmembrane helix</keyword>